<dbReference type="PANTHER" id="PTHR13083">
    <property type="entry name" value="WD REPEAT-CONTAINING PROTEIN 91"/>
    <property type="match status" value="1"/>
</dbReference>
<feature type="repeat" description="WD" evidence="5">
    <location>
        <begin position="652"/>
        <end position="685"/>
    </location>
</feature>
<feature type="compositionally biased region" description="Low complexity" evidence="7">
    <location>
        <begin position="323"/>
        <end position="334"/>
    </location>
</feature>
<comment type="caution">
    <text evidence="9">The sequence shown here is derived from an EMBL/GenBank/DDBJ whole genome shotgun (WGS) entry which is preliminary data.</text>
</comment>
<evidence type="ECO:0000313" key="9">
    <source>
        <dbReference type="EMBL" id="GIL68048.1"/>
    </source>
</evidence>
<dbReference type="InterPro" id="IPR001680">
    <property type="entry name" value="WD40_rpt"/>
</dbReference>
<dbReference type="SUPFAM" id="SSF50978">
    <property type="entry name" value="WD40 repeat-like"/>
    <property type="match status" value="1"/>
</dbReference>
<dbReference type="PROSITE" id="PS50082">
    <property type="entry name" value="WD_REPEATS_2"/>
    <property type="match status" value="1"/>
</dbReference>
<reference evidence="9" key="1">
    <citation type="journal article" date="2021" name="Proc. Natl. Acad. Sci. U.S.A.">
        <title>Three genomes in the algal genus Volvox reveal the fate of a haploid sex-determining region after a transition to homothallism.</title>
        <authorList>
            <person name="Yamamoto K."/>
            <person name="Hamaji T."/>
            <person name="Kawai-Toyooka H."/>
            <person name="Matsuzaki R."/>
            <person name="Takahashi F."/>
            <person name="Nishimura Y."/>
            <person name="Kawachi M."/>
            <person name="Noguchi H."/>
            <person name="Minakuchi Y."/>
            <person name="Umen J.G."/>
            <person name="Toyoda A."/>
            <person name="Nozaki H."/>
        </authorList>
    </citation>
    <scope>NUCLEOTIDE SEQUENCE</scope>
    <source>
        <strain evidence="9">NIES-3780</strain>
    </source>
</reference>
<accession>A0A8J4BYT8</accession>
<feature type="compositionally biased region" description="Low complexity" evidence="7">
    <location>
        <begin position="248"/>
        <end position="268"/>
    </location>
</feature>
<dbReference type="GO" id="GO:0051898">
    <property type="term" value="P:negative regulation of phosphatidylinositol 3-kinase/protein kinase B signal transduction"/>
    <property type="evidence" value="ECO:0007669"/>
    <property type="project" value="InterPro"/>
</dbReference>
<evidence type="ECO:0000259" key="8">
    <source>
        <dbReference type="Pfam" id="PF23138"/>
    </source>
</evidence>
<dbReference type="Proteomes" id="UP000747399">
    <property type="component" value="Unassembled WGS sequence"/>
</dbReference>
<dbReference type="Pfam" id="PF23138">
    <property type="entry name" value="CTLH_Armc9"/>
    <property type="match status" value="1"/>
</dbReference>
<feature type="region of interest" description="Disordered" evidence="7">
    <location>
        <begin position="808"/>
        <end position="849"/>
    </location>
</feature>
<feature type="coiled-coil region" evidence="6">
    <location>
        <begin position="181"/>
        <end position="222"/>
    </location>
</feature>
<dbReference type="Pfam" id="PF00400">
    <property type="entry name" value="WD40"/>
    <property type="match status" value="2"/>
</dbReference>
<dbReference type="GO" id="GO:0045022">
    <property type="term" value="P:early endosome to late endosome transport"/>
    <property type="evidence" value="ECO:0007669"/>
    <property type="project" value="InterPro"/>
</dbReference>
<feature type="region of interest" description="Disordered" evidence="7">
    <location>
        <begin position="248"/>
        <end position="339"/>
    </location>
</feature>
<dbReference type="AlphaFoldDB" id="A0A8J4BYT8"/>
<keyword evidence="6" id="KW-0175">Coiled coil</keyword>
<evidence type="ECO:0000256" key="7">
    <source>
        <dbReference type="SAM" id="MobiDB-lite"/>
    </source>
</evidence>
<comment type="similarity">
    <text evidence="3">Belongs to the WD repeat WDR91 family.</text>
</comment>
<name>A0A8J4BYT8_9CHLO</name>
<dbReference type="PANTHER" id="PTHR13083:SF3">
    <property type="entry name" value="WD REPEAT-CONTAINING PROTEIN 91"/>
    <property type="match status" value="1"/>
</dbReference>
<feature type="compositionally biased region" description="Acidic residues" evidence="7">
    <location>
        <begin position="554"/>
        <end position="571"/>
    </location>
</feature>
<organism evidence="9 10">
    <name type="scientific">Volvox africanus</name>
    <dbReference type="NCBI Taxonomy" id="51714"/>
    <lineage>
        <taxon>Eukaryota</taxon>
        <taxon>Viridiplantae</taxon>
        <taxon>Chlorophyta</taxon>
        <taxon>core chlorophytes</taxon>
        <taxon>Chlorophyceae</taxon>
        <taxon>CS clade</taxon>
        <taxon>Chlamydomonadales</taxon>
        <taxon>Volvocaceae</taxon>
        <taxon>Volvox</taxon>
    </lineage>
</organism>
<protein>
    <recommendedName>
        <fullName evidence="8">ARMC9 CTLH-like domain-containing protein</fullName>
    </recommendedName>
</protein>
<evidence type="ECO:0000313" key="10">
    <source>
        <dbReference type="Proteomes" id="UP000747399"/>
    </source>
</evidence>
<keyword evidence="4" id="KW-0967">Endosome</keyword>
<dbReference type="EMBL" id="BNCO01000109">
    <property type="protein sequence ID" value="GIL68048.1"/>
    <property type="molecule type" value="Genomic_DNA"/>
</dbReference>
<dbReference type="Gene3D" id="2.130.10.10">
    <property type="entry name" value="YVTN repeat-like/Quinoprotein amine dehydrogenase"/>
    <property type="match status" value="2"/>
</dbReference>
<evidence type="ECO:0000256" key="6">
    <source>
        <dbReference type="SAM" id="Coils"/>
    </source>
</evidence>
<evidence type="ECO:0000256" key="2">
    <source>
        <dbReference type="ARBA" id="ARBA00004414"/>
    </source>
</evidence>
<dbReference type="InterPro" id="IPR015943">
    <property type="entry name" value="WD40/YVTN_repeat-like_dom_sf"/>
</dbReference>
<proteinExistence type="inferred from homology"/>
<keyword evidence="10" id="KW-1185">Reference proteome</keyword>
<dbReference type="GO" id="GO:0031901">
    <property type="term" value="C:early endosome membrane"/>
    <property type="evidence" value="ECO:0007669"/>
    <property type="project" value="UniProtKB-SubCell"/>
</dbReference>
<dbReference type="InterPro" id="IPR056327">
    <property type="entry name" value="ARMC9_CTLH-like_dom"/>
</dbReference>
<dbReference type="InterPro" id="IPR039724">
    <property type="entry name" value="WDR91"/>
</dbReference>
<feature type="compositionally biased region" description="Polar residues" evidence="7">
    <location>
        <begin position="295"/>
        <end position="309"/>
    </location>
</feature>
<gene>
    <name evidence="9" type="ORF">Vafri_21356</name>
</gene>
<feature type="compositionally biased region" description="Low complexity" evidence="7">
    <location>
        <begin position="510"/>
        <end position="519"/>
    </location>
</feature>
<evidence type="ECO:0000256" key="5">
    <source>
        <dbReference type="PROSITE-ProRule" id="PRU00221"/>
    </source>
</evidence>
<keyword evidence="5" id="KW-0853">WD repeat</keyword>
<dbReference type="InterPro" id="IPR036322">
    <property type="entry name" value="WD40_repeat_dom_sf"/>
</dbReference>
<sequence length="1151" mass="117464">MDSLPYVDTLFKEYLLFRGFTATLQAFSAELSADRCCGFQAEALCELIFGQLLPHCRTTQLMELLELLADRLYSQLDGRFEALVERMEVALIKAALVTCAKSGRQEKVAEFFRQYGDALLSGPEAGVWRQWAALAFVPTPRKDPAFQAYFSSEWMSLLEVSFRNFLSQVMASLPLPAVLRFNADRRQRLALQQQVDALQRQLEAVSRQLAEAHAAAAEAAEARQLGKNKTEPVTRVYEEAMSREVPAGPVAAQAGASASAMRGGSSASPVLRNGGDGGDGEDVHSTAIGFAAHTRQATSEAAVQPNVTTQPSPSLLPRPLSPPSLGQPQLQPQPHSHHYNIHGRTLSLEAWHADADAGGAPEVASAGPEHMTESIGSRKAAAAFTGFTSGARNGSAPGEVGSGRVIAPAPASPPQRGGAILPSLEEEDREPEPTPLGSPVQRLPSSVPAAAAAGLTQLRRPVGALDPKGTLGSSGCADPDVDVEEDPGVMLVSGPTISSGGGGAARRRTSAGSIARSISVSDGERPRCTDDGDDGPTTAEGEDDDDMDAKKDEEEREAIDGAEEGEEEPEESSSYGSRPAVGSVGDAGGAVVATAAAVAAGSSSGSSASQSQSLPGARAAPLLLGSRGGGGAVVGGGRWQGVSTHSAAPGALHGRGSAVLAAQFSPGSGHNVATGAADGSVAIWSPTTAMGHSASSSSPREARLACGAAVTCVAWDARADKVMLVGTAGRGILAWHADTRRVASEIPPDPSGPWVSELACSSKDPVFIVAAATRPPLGIPRATAFPVTTGTVGATMPSASLHSVQRVLSPLPPHHPAHHSPSQSRGVQAGSSISDRSRSSSGGSSSSGRLSLWNMRAFKRVSSYTIPQNSPVLSLAFNAQGSWFAAGTCCGDVHLYDSNSSFTRPQPLSSFRANCATPAGTAANPLSAPAVVQVYDSASESVLVTCCGATVRLWSLRRLAEPLLSVPLLPYLPYGGRGGSGWSPDWAPCMCLSPRAAAAAVVLGGGGPAVYVVDLQGNCTDEAGGGGGGGGGSNSGSSSWLSGVFGSPTTATSGSAASFSRMAAAAAGRVSVILPYSGSGVGLGSGSGEGELSSGVSGTKAYGFGGSDEELVYGTSCSWHPTRDVVVVGYSDGAMRTVGLTRPVGGSGASC</sequence>
<dbReference type="GO" id="GO:0031902">
    <property type="term" value="C:late endosome membrane"/>
    <property type="evidence" value="ECO:0007669"/>
    <property type="project" value="UniProtKB-SubCell"/>
</dbReference>
<evidence type="ECO:0000256" key="1">
    <source>
        <dbReference type="ARBA" id="ARBA00004220"/>
    </source>
</evidence>
<evidence type="ECO:0000256" key="4">
    <source>
        <dbReference type="ARBA" id="ARBA00022753"/>
    </source>
</evidence>
<evidence type="ECO:0000256" key="3">
    <source>
        <dbReference type="ARBA" id="ARBA00006128"/>
    </source>
</evidence>
<feature type="compositionally biased region" description="Low complexity" evidence="7">
    <location>
        <begin position="819"/>
        <end position="849"/>
    </location>
</feature>
<dbReference type="GO" id="GO:0141039">
    <property type="term" value="F:phosphatidylinositol 3-kinase inhibitor activity"/>
    <property type="evidence" value="ECO:0007669"/>
    <property type="project" value="InterPro"/>
</dbReference>
<dbReference type="SMART" id="SM00320">
    <property type="entry name" value="WD40"/>
    <property type="match status" value="4"/>
</dbReference>
<feature type="region of interest" description="Disordered" evidence="7">
    <location>
        <begin position="463"/>
        <end position="582"/>
    </location>
</feature>
<feature type="domain" description="ARMC9 CTLH-like" evidence="8">
    <location>
        <begin position="103"/>
        <end position="170"/>
    </location>
</feature>
<comment type="subcellular location">
    <subcellularLocation>
        <location evidence="1">Early endosome membrane</location>
        <topology evidence="1">Peripheral membrane protein</topology>
    </subcellularLocation>
    <subcellularLocation>
        <location evidence="2">Late endosome membrane</location>
    </subcellularLocation>
</comment>